<evidence type="ECO:0000256" key="1">
    <source>
        <dbReference type="ARBA" id="ARBA00004196"/>
    </source>
</evidence>
<comment type="caution">
    <text evidence="5">The sequence shown here is derived from an EMBL/GenBank/DDBJ whole genome shotgun (WGS) entry which is preliminary data.</text>
</comment>
<dbReference type="CDD" id="cd23508">
    <property type="entry name" value="hydrophobin_II"/>
    <property type="match status" value="1"/>
</dbReference>
<dbReference type="OrthoDB" id="4500971at2759"/>
<evidence type="ECO:0000256" key="3">
    <source>
        <dbReference type="ARBA" id="ARBA00023157"/>
    </source>
</evidence>
<evidence type="ECO:0000256" key="2">
    <source>
        <dbReference type="ARBA" id="ARBA00009576"/>
    </source>
</evidence>
<dbReference type="EMBL" id="NRSZ01000598">
    <property type="protein sequence ID" value="PNY26163.1"/>
    <property type="molecule type" value="Genomic_DNA"/>
</dbReference>
<dbReference type="InterPro" id="IPR036686">
    <property type="entry name" value="Class_II_Hydrophobin_sf"/>
</dbReference>
<reference evidence="5 6" key="1">
    <citation type="submission" date="2017-08" db="EMBL/GenBank/DDBJ databases">
        <title>Harnessing the power of phylogenomics to disentangle the directionality and signatures of interkingdom host jumping in the parasitic fungal genus Tolypocladium.</title>
        <authorList>
            <person name="Quandt C.A."/>
            <person name="Patterson W."/>
            <person name="Spatafora J.W."/>
        </authorList>
    </citation>
    <scope>NUCLEOTIDE SEQUENCE [LARGE SCALE GENOMIC DNA]</scope>
    <source>
        <strain evidence="5 6">CBS 113982</strain>
    </source>
</reference>
<dbReference type="SUPFAM" id="SSF101751">
    <property type="entry name" value="Hydrophobin II, HfbII"/>
    <property type="match status" value="1"/>
</dbReference>
<dbReference type="PANTHER" id="PTHR42341:SF1">
    <property type="entry name" value="HYDROPHOBIN"/>
    <property type="match status" value="1"/>
</dbReference>
<proteinExistence type="inferred from homology"/>
<feature type="chain" id="PRO_5014325451" evidence="4">
    <location>
        <begin position="17"/>
        <end position="91"/>
    </location>
</feature>
<keyword evidence="4" id="KW-0732">Signal</keyword>
<evidence type="ECO:0000256" key="4">
    <source>
        <dbReference type="SAM" id="SignalP"/>
    </source>
</evidence>
<organism evidence="5 6">
    <name type="scientific">Tolypocladium capitatum</name>
    <dbReference type="NCBI Taxonomy" id="45235"/>
    <lineage>
        <taxon>Eukaryota</taxon>
        <taxon>Fungi</taxon>
        <taxon>Dikarya</taxon>
        <taxon>Ascomycota</taxon>
        <taxon>Pezizomycotina</taxon>
        <taxon>Sordariomycetes</taxon>
        <taxon>Hypocreomycetidae</taxon>
        <taxon>Hypocreales</taxon>
        <taxon>Ophiocordycipitaceae</taxon>
        <taxon>Tolypocladium</taxon>
    </lineage>
</organism>
<keyword evidence="6" id="KW-1185">Reference proteome</keyword>
<comment type="similarity">
    <text evidence="2">Belongs to the cerato-ulmin hydrophobin family.</text>
</comment>
<accession>A0A2K3QF74</accession>
<dbReference type="AlphaFoldDB" id="A0A2K3QF74"/>
<dbReference type="STRING" id="45235.A0A2K3QF74"/>
<name>A0A2K3QF74_9HYPO</name>
<keyword evidence="3" id="KW-1015">Disulfide bond</keyword>
<dbReference type="GO" id="GO:0005576">
    <property type="term" value="C:extracellular region"/>
    <property type="evidence" value="ECO:0007669"/>
    <property type="project" value="InterPro"/>
</dbReference>
<protein>
    <submittedName>
        <fullName evidence="5">Cerato-ulmin</fullName>
    </submittedName>
</protein>
<dbReference type="Gene3D" id="3.20.120.10">
    <property type="entry name" value="Hydrophobin"/>
    <property type="match status" value="1"/>
</dbReference>
<evidence type="ECO:0000313" key="6">
    <source>
        <dbReference type="Proteomes" id="UP000236621"/>
    </source>
</evidence>
<dbReference type="Proteomes" id="UP000236621">
    <property type="component" value="Unassembled WGS sequence"/>
</dbReference>
<gene>
    <name evidence="5" type="ORF">TCAP_03901</name>
</gene>
<dbReference type="PANTHER" id="PTHR42341">
    <property type="entry name" value="HYDROPHOBIN"/>
    <property type="match status" value="1"/>
</dbReference>
<dbReference type="InterPro" id="IPR010636">
    <property type="entry name" value="Class_II_hydrophobin"/>
</dbReference>
<sequence>MQFFTIAALLAATAVASPHGGGKSGLCGPGLYSNPLCCNPDVLGVADLDCSVPNMVPNDRNSFEKICTAKGKAPHCCVLPVALLCEKPVGV</sequence>
<feature type="signal peptide" evidence="4">
    <location>
        <begin position="1"/>
        <end position="16"/>
    </location>
</feature>
<dbReference type="Pfam" id="PF06766">
    <property type="entry name" value="Hydrophobin_2"/>
    <property type="match status" value="1"/>
</dbReference>
<comment type="subcellular location">
    <subcellularLocation>
        <location evidence="1">Cell envelope</location>
    </subcellularLocation>
</comment>
<evidence type="ECO:0000313" key="5">
    <source>
        <dbReference type="EMBL" id="PNY26163.1"/>
    </source>
</evidence>